<gene>
    <name evidence="3" type="ORF">V1634_33610</name>
</gene>
<evidence type="ECO:0000256" key="1">
    <source>
        <dbReference type="SAM" id="Phobius"/>
    </source>
</evidence>
<feature type="transmembrane region" description="Helical" evidence="1">
    <location>
        <begin position="19"/>
        <end position="38"/>
    </location>
</feature>
<feature type="domain" description="YdbS-like PH" evidence="2">
    <location>
        <begin position="384"/>
        <end position="450"/>
    </location>
</feature>
<accession>A0ABU7SP89</accession>
<keyword evidence="4" id="KW-1185">Reference proteome</keyword>
<name>A0ABU7SP89_9ACTN</name>
<feature type="transmembrane region" description="Helical" evidence="1">
    <location>
        <begin position="237"/>
        <end position="257"/>
    </location>
</feature>
<protein>
    <submittedName>
        <fullName evidence="3">PH domain-containing protein</fullName>
    </submittedName>
</protein>
<dbReference type="PIRSF" id="PIRSF026631">
    <property type="entry name" value="UCP026631"/>
    <property type="match status" value="1"/>
</dbReference>
<dbReference type="PANTHER" id="PTHR34473:SF2">
    <property type="entry name" value="UPF0699 TRANSMEMBRANE PROTEIN YDBT"/>
    <property type="match status" value="1"/>
</dbReference>
<dbReference type="InterPro" id="IPR014529">
    <property type="entry name" value="UCP026631"/>
</dbReference>
<comment type="caution">
    <text evidence="3">The sequence shown here is derived from an EMBL/GenBank/DDBJ whole genome shotgun (WGS) entry which is preliminary data.</text>
</comment>
<evidence type="ECO:0000259" key="2">
    <source>
        <dbReference type="Pfam" id="PF03703"/>
    </source>
</evidence>
<dbReference type="EMBL" id="JAZGQL010000037">
    <property type="protein sequence ID" value="MEE6311776.1"/>
    <property type="molecule type" value="Genomic_DNA"/>
</dbReference>
<feature type="domain" description="YdbS-like PH" evidence="2">
    <location>
        <begin position="65"/>
        <end position="143"/>
    </location>
</feature>
<sequence length="465" mass="49713">MTAEGVAEPRQRLHPLSPLLHGAKSLVVIVAALSWSTLSRVGLGFFALLVAVLLVGALALSVVSWYNTGYHVVGRELRIHEGLLWRRTRAIPLERLQSVEVVRPLLAQLSGLAELRLEVVGGGKTEAPLAYVTVADAVALRERLLVLAGRAPSGPAEVPGAAPGTTPAGQPGVPVPGQPGVSGLPGMVGAVEPPIGRHLHAVANRDLLVSQLLTPQAFLLPFGVAFVLVQFFTEGSWSFIAVASTLTAMAGVVLQPIRRVLDDWSFRLARDDAALRVRHGLLETRAQTVPLDRLQAIGVTWPLLWRMKGWLRMRLSVAGFASGELDDRSHPDRLLPVGDLATAQMIMAEILPGVAITGTLTPPPARARWVHPLARTALGAGLSARVFAVRSGLLTRELLVVPYARIQSVRVVQGPLQRRLRLATVYADTAGGPAAAARDRDLHEAWALAAELTARARAARLSDPR</sequence>
<dbReference type="RefSeq" id="WP_331211661.1">
    <property type="nucleotide sequence ID" value="NZ_JAZGQL010000037.1"/>
</dbReference>
<dbReference type="PANTHER" id="PTHR34473">
    <property type="entry name" value="UPF0699 TRANSMEMBRANE PROTEIN YDBS"/>
    <property type="match status" value="1"/>
</dbReference>
<evidence type="ECO:0000313" key="4">
    <source>
        <dbReference type="Proteomes" id="UP001339911"/>
    </source>
</evidence>
<proteinExistence type="predicted"/>
<keyword evidence="1" id="KW-0812">Transmembrane</keyword>
<dbReference type="Proteomes" id="UP001339911">
    <property type="component" value="Unassembled WGS sequence"/>
</dbReference>
<reference evidence="3 4" key="1">
    <citation type="submission" date="2024-01" db="EMBL/GenBank/DDBJ databases">
        <title>Genome insights into Plantactinospora veratri sp. nov.</title>
        <authorList>
            <person name="Wang L."/>
        </authorList>
    </citation>
    <scope>NUCLEOTIDE SEQUENCE [LARGE SCALE GENOMIC DNA]</scope>
    <source>
        <strain evidence="3 4">NEAU-FHS4</strain>
    </source>
</reference>
<dbReference type="Pfam" id="PF03703">
    <property type="entry name" value="bPH_2"/>
    <property type="match status" value="3"/>
</dbReference>
<keyword evidence="1" id="KW-0472">Membrane</keyword>
<organism evidence="3 4">
    <name type="scientific">Plantactinospora veratri</name>
    <dbReference type="NCBI Taxonomy" id="1436122"/>
    <lineage>
        <taxon>Bacteria</taxon>
        <taxon>Bacillati</taxon>
        <taxon>Actinomycetota</taxon>
        <taxon>Actinomycetes</taxon>
        <taxon>Micromonosporales</taxon>
        <taxon>Micromonosporaceae</taxon>
        <taxon>Plantactinospora</taxon>
    </lineage>
</organism>
<feature type="transmembrane region" description="Helical" evidence="1">
    <location>
        <begin position="44"/>
        <end position="66"/>
    </location>
</feature>
<feature type="domain" description="YdbS-like PH" evidence="2">
    <location>
        <begin position="266"/>
        <end position="331"/>
    </location>
</feature>
<feature type="transmembrane region" description="Helical" evidence="1">
    <location>
        <begin position="207"/>
        <end position="231"/>
    </location>
</feature>
<evidence type="ECO:0000313" key="3">
    <source>
        <dbReference type="EMBL" id="MEE6311776.1"/>
    </source>
</evidence>
<dbReference type="InterPro" id="IPR005182">
    <property type="entry name" value="YdbS-like_PH"/>
</dbReference>
<keyword evidence="1" id="KW-1133">Transmembrane helix</keyword>